<evidence type="ECO:0000313" key="5">
    <source>
        <dbReference type="Proteomes" id="UP000234503"/>
    </source>
</evidence>
<dbReference type="AlphaFoldDB" id="A0A2N5E5Q0"/>
<dbReference type="OrthoDB" id="9803233at2"/>
<dbReference type="EMBL" id="PJZH01000006">
    <property type="protein sequence ID" value="PLR36470.1"/>
    <property type="molecule type" value="Genomic_DNA"/>
</dbReference>
<accession>A0A2N5E5Q0</accession>
<dbReference type="PANTHER" id="PTHR43877">
    <property type="entry name" value="AMINOALKYLPHOSPHONATE N-ACETYLTRANSFERASE-RELATED-RELATED"/>
    <property type="match status" value="1"/>
</dbReference>
<feature type="domain" description="N-acetyltransferase" evidence="3">
    <location>
        <begin position="5"/>
        <end position="152"/>
    </location>
</feature>
<keyword evidence="5" id="KW-1185">Reference proteome</keyword>
<dbReference type="RefSeq" id="WP_101824044.1">
    <property type="nucleotide sequence ID" value="NZ_PJZH01000006.1"/>
</dbReference>
<dbReference type="InterPro" id="IPR016181">
    <property type="entry name" value="Acyl_CoA_acyltransferase"/>
</dbReference>
<dbReference type="GO" id="GO:0016747">
    <property type="term" value="F:acyltransferase activity, transferring groups other than amino-acyl groups"/>
    <property type="evidence" value="ECO:0007669"/>
    <property type="project" value="InterPro"/>
</dbReference>
<dbReference type="SUPFAM" id="SSF55729">
    <property type="entry name" value="Acyl-CoA N-acyltransferases (Nat)"/>
    <property type="match status" value="1"/>
</dbReference>
<reference evidence="4 5" key="1">
    <citation type="submission" date="2017-12" db="EMBL/GenBank/DDBJ databases">
        <title>Characterization of six clinical isolates of Enterochimera gen. nov., a novel genus of the Yersiniaciae family and the three species Enterochimera arupensis sp. nov., Enterochimera coloradensis sp. nov, and Enterochimera californica sp. nov.</title>
        <authorList>
            <person name="Rossi A."/>
            <person name="Fisher M."/>
        </authorList>
    </citation>
    <scope>NUCLEOTIDE SEQUENCE [LARGE SCALE GENOMIC DNA]</scope>
    <source>
        <strain evidence="5">2016-Iso4</strain>
    </source>
</reference>
<dbReference type="InterPro" id="IPR000182">
    <property type="entry name" value="GNAT_dom"/>
</dbReference>
<gene>
    <name evidence="4" type="ORF">CYR32_08930</name>
</gene>
<evidence type="ECO:0000256" key="2">
    <source>
        <dbReference type="ARBA" id="ARBA00023315"/>
    </source>
</evidence>
<evidence type="ECO:0000259" key="3">
    <source>
        <dbReference type="PROSITE" id="PS51186"/>
    </source>
</evidence>
<protein>
    <submittedName>
        <fullName evidence="4">GNAT family N-acetyltransferase</fullName>
    </submittedName>
</protein>
<dbReference type="InterPro" id="IPR050832">
    <property type="entry name" value="Bact_Acetyltransf"/>
</dbReference>
<dbReference type="Gene3D" id="3.40.630.30">
    <property type="match status" value="1"/>
</dbReference>
<dbReference type="PROSITE" id="PS51186">
    <property type="entry name" value="GNAT"/>
    <property type="match status" value="1"/>
</dbReference>
<dbReference type="PANTHER" id="PTHR43877:SF5">
    <property type="entry name" value="BLL8307 PROTEIN"/>
    <property type="match status" value="1"/>
</dbReference>
<evidence type="ECO:0000256" key="1">
    <source>
        <dbReference type="ARBA" id="ARBA00022679"/>
    </source>
</evidence>
<keyword evidence="2" id="KW-0012">Acyltransferase</keyword>
<dbReference type="CDD" id="cd04301">
    <property type="entry name" value="NAT_SF"/>
    <property type="match status" value="1"/>
</dbReference>
<dbReference type="Pfam" id="PF00583">
    <property type="entry name" value="Acetyltransf_1"/>
    <property type="match status" value="1"/>
</dbReference>
<proteinExistence type="predicted"/>
<name>A0A2N5E5Q0_9GAMM</name>
<comment type="caution">
    <text evidence="4">The sequence shown here is derived from an EMBL/GenBank/DDBJ whole genome shotgun (WGS) entry which is preliminary data.</text>
</comment>
<evidence type="ECO:0000313" key="4">
    <source>
        <dbReference type="EMBL" id="PLR36470.1"/>
    </source>
</evidence>
<sequence>MFHIAEVRTDSAELAALVAELDAFMAPLYPAESNHCIDLAAIGDDHLRCLMVRDEQGHPAGCGAVYLQGEEAGEVKRVYIRPAYRGKKLGEKIIAYLEALARDAGCSVLRLETGIHQQPAITLYQRCGYQFCPPFPPYTEDPLSVFMVKQIGDGAARS</sequence>
<organism evidence="4 5">
    <name type="scientific">Chimaeribacter coloradensis</name>
    <dbReference type="NCBI Taxonomy" id="2060068"/>
    <lineage>
        <taxon>Bacteria</taxon>
        <taxon>Pseudomonadati</taxon>
        <taxon>Pseudomonadota</taxon>
        <taxon>Gammaproteobacteria</taxon>
        <taxon>Enterobacterales</taxon>
        <taxon>Yersiniaceae</taxon>
        <taxon>Chimaeribacter</taxon>
    </lineage>
</organism>
<keyword evidence="1 4" id="KW-0808">Transferase</keyword>
<dbReference type="Proteomes" id="UP000234503">
    <property type="component" value="Unassembled WGS sequence"/>
</dbReference>